<dbReference type="Gene3D" id="3.40.350.10">
    <property type="entry name" value="Creatinase/prolidase N-terminal domain"/>
    <property type="match status" value="2"/>
</dbReference>
<keyword evidence="7" id="KW-0031">Aminopeptidase</keyword>
<dbReference type="InterPro" id="IPR000587">
    <property type="entry name" value="Creatinase_N"/>
</dbReference>
<evidence type="ECO:0000256" key="3">
    <source>
        <dbReference type="ARBA" id="ARBA00022801"/>
    </source>
</evidence>
<evidence type="ECO:0000256" key="2">
    <source>
        <dbReference type="ARBA" id="ARBA00022723"/>
    </source>
</evidence>
<evidence type="ECO:0000259" key="4">
    <source>
        <dbReference type="Pfam" id="PF00557"/>
    </source>
</evidence>
<dbReference type="PANTHER" id="PTHR43763:SF6">
    <property type="entry name" value="XAA-PRO AMINOPEPTIDASE 1"/>
    <property type="match status" value="1"/>
</dbReference>
<dbReference type="InterPro" id="IPR000994">
    <property type="entry name" value="Pept_M24"/>
</dbReference>
<dbReference type="Pfam" id="PF16189">
    <property type="entry name" value="Creatinase_N_2"/>
    <property type="match status" value="1"/>
</dbReference>
<evidence type="ECO:0000313" key="8">
    <source>
        <dbReference type="Proteomes" id="UP000572377"/>
    </source>
</evidence>
<dbReference type="Pfam" id="PF16188">
    <property type="entry name" value="Peptidase_M24_C"/>
    <property type="match status" value="1"/>
</dbReference>
<dbReference type="FunFam" id="3.90.230.10:FF:000009">
    <property type="entry name" value="xaa-Pro aminopeptidase 2"/>
    <property type="match status" value="1"/>
</dbReference>
<organism evidence="7 8">
    <name type="scientific">Halovulum dunhuangense</name>
    <dbReference type="NCBI Taxonomy" id="1505036"/>
    <lineage>
        <taxon>Bacteria</taxon>
        <taxon>Pseudomonadati</taxon>
        <taxon>Pseudomonadota</taxon>
        <taxon>Alphaproteobacteria</taxon>
        <taxon>Rhodobacterales</taxon>
        <taxon>Paracoccaceae</taxon>
        <taxon>Halovulum</taxon>
    </lineage>
</organism>
<dbReference type="SUPFAM" id="SSF55920">
    <property type="entry name" value="Creatinase/aminopeptidase"/>
    <property type="match status" value="1"/>
</dbReference>
<dbReference type="GO" id="GO:0046872">
    <property type="term" value="F:metal ion binding"/>
    <property type="evidence" value="ECO:0007669"/>
    <property type="project" value="UniProtKB-KW"/>
</dbReference>
<dbReference type="Pfam" id="PF01321">
    <property type="entry name" value="Creatinase_N"/>
    <property type="match status" value="1"/>
</dbReference>
<keyword evidence="3" id="KW-0378">Hydrolase</keyword>
<dbReference type="Pfam" id="PF00557">
    <property type="entry name" value="Peptidase_M24"/>
    <property type="match status" value="1"/>
</dbReference>
<dbReference type="InterPro" id="IPR033740">
    <property type="entry name" value="Pept_M24B"/>
</dbReference>
<dbReference type="CDD" id="cd01085">
    <property type="entry name" value="APP"/>
    <property type="match status" value="1"/>
</dbReference>
<proteinExistence type="inferred from homology"/>
<evidence type="ECO:0000256" key="1">
    <source>
        <dbReference type="ARBA" id="ARBA00008766"/>
    </source>
</evidence>
<dbReference type="GO" id="GO:0070006">
    <property type="term" value="F:metalloaminopeptidase activity"/>
    <property type="evidence" value="ECO:0007669"/>
    <property type="project" value="InterPro"/>
</dbReference>
<dbReference type="SUPFAM" id="SSF53092">
    <property type="entry name" value="Creatinase/prolidase N-terminal domain"/>
    <property type="match status" value="1"/>
</dbReference>
<feature type="domain" description="Peptidase M24 C-terminal" evidence="6">
    <location>
        <begin position="541"/>
        <end position="600"/>
    </location>
</feature>
<dbReference type="RefSeq" id="WP_171323462.1">
    <property type="nucleotide sequence ID" value="NZ_JABFBC010000001.1"/>
</dbReference>
<keyword evidence="7" id="KW-0645">Protease</keyword>
<protein>
    <submittedName>
        <fullName evidence="7">Aminopeptidase P family protein</fullName>
    </submittedName>
</protein>
<keyword evidence="2" id="KW-0479">Metal-binding</keyword>
<name>A0A849L166_9RHOB</name>
<dbReference type="GO" id="GO:0005737">
    <property type="term" value="C:cytoplasm"/>
    <property type="evidence" value="ECO:0007669"/>
    <property type="project" value="UniProtKB-ARBA"/>
</dbReference>
<dbReference type="PANTHER" id="PTHR43763">
    <property type="entry name" value="XAA-PRO AMINOPEPTIDASE 1"/>
    <property type="match status" value="1"/>
</dbReference>
<evidence type="ECO:0000259" key="6">
    <source>
        <dbReference type="Pfam" id="PF16188"/>
    </source>
</evidence>
<accession>A0A849L166</accession>
<comment type="similarity">
    <text evidence="1">Belongs to the peptidase M24B family.</text>
</comment>
<dbReference type="InterPro" id="IPR036005">
    <property type="entry name" value="Creatinase/aminopeptidase-like"/>
</dbReference>
<dbReference type="EMBL" id="JABFBC010000001">
    <property type="protein sequence ID" value="NNU80026.1"/>
    <property type="molecule type" value="Genomic_DNA"/>
</dbReference>
<gene>
    <name evidence="7" type="ORF">HMH01_06190</name>
</gene>
<dbReference type="InterPro" id="IPR032416">
    <property type="entry name" value="Peptidase_M24_C"/>
</dbReference>
<dbReference type="AlphaFoldDB" id="A0A849L166"/>
<feature type="domain" description="Creatinase N-terminal" evidence="5">
    <location>
        <begin position="17"/>
        <end position="153"/>
    </location>
</feature>
<dbReference type="Proteomes" id="UP000572377">
    <property type="component" value="Unassembled WGS sequence"/>
</dbReference>
<keyword evidence="8" id="KW-1185">Reference proteome</keyword>
<dbReference type="InterPro" id="IPR050422">
    <property type="entry name" value="X-Pro_aminopeptidase_P"/>
</dbReference>
<reference evidence="7 8" key="1">
    <citation type="submission" date="2020-05" db="EMBL/GenBank/DDBJ databases">
        <title>Gimesia benthica sp. nov., a novel planctomycete isolated from a deep-sea water sample of the Northwest Indian Ocean.</title>
        <authorList>
            <person name="Wang J."/>
            <person name="Ruan C."/>
            <person name="Song L."/>
            <person name="Zhu Y."/>
            <person name="Li A."/>
            <person name="Zheng X."/>
            <person name="Wang L."/>
            <person name="Lu Z."/>
            <person name="Huang Y."/>
            <person name="Du W."/>
            <person name="Zhou Y."/>
            <person name="Huang L."/>
            <person name="Dai X."/>
        </authorList>
    </citation>
    <scope>NUCLEOTIDE SEQUENCE [LARGE SCALE GENOMIC DNA]</scope>
    <source>
        <strain evidence="7 8">YYQ-30</strain>
    </source>
</reference>
<comment type="caution">
    <text evidence="7">The sequence shown here is derived from an EMBL/GenBank/DDBJ whole genome shotgun (WGS) entry which is preliminary data.</text>
</comment>
<evidence type="ECO:0000259" key="5">
    <source>
        <dbReference type="Pfam" id="PF01321"/>
    </source>
</evidence>
<dbReference type="Gene3D" id="3.90.230.10">
    <property type="entry name" value="Creatinase/methionine aminopeptidase superfamily"/>
    <property type="match status" value="1"/>
</dbReference>
<sequence>MFQDFTVASVPENGPPRIAALRRAMADAGVQGFLVPRADAHQGEYVADRDARLAWLTGFTGSAGIAVVLADRAALFVDGRYTLQAAAQVDTGVLTLLNIPADTPGAWVAETLSKGAVLAYDPWLHTMRDLETLREALAPAGIVLRPVANLVDAVWTGQPAPPRGKVVPHPVEFAGRTHDEKRADLAAGLRKDGVRAAVLSLPDSISWLLNIRGADLPRVPVVQGFAILHDDGAVALFADPAKFDEGARAHLGDAVRIATPDAFGPALDALAGPVGVDKASAPSWVADRLTGAGVEIRWMRDPCVLPKACKTAAELAGTRAAHLRDGAAMVEFLAWLDAEAPKGTLTEIDVVRALEARRRASNALKDISFDTICGAGPDGAIVHYRVSEATNRAVRPGELLLVDSGGQYADGTTDITRTVAIGAAPEEAKRPFTLVLKGMIAISRARWPEGLAGRDLDALARRALWDAGMDYDHGTGHGVGAFLSVHEGPQNLSRRGEEPLRPGMILSNEPGYYRTGAFGIRIENLVAVNPPSIPRGGERAMLSFETLTLCPIDLSLIDASLLDAGERAWLDAYHMRVREALGPQVSEKAGVWLERATRPV</sequence>
<evidence type="ECO:0000313" key="7">
    <source>
        <dbReference type="EMBL" id="NNU80026.1"/>
    </source>
</evidence>
<feature type="domain" description="Peptidase M24" evidence="4">
    <location>
        <begin position="318"/>
        <end position="529"/>
    </location>
</feature>
<dbReference type="InterPro" id="IPR029149">
    <property type="entry name" value="Creatin/AminoP/Spt16_N"/>
</dbReference>